<comment type="caution">
    <text evidence="2">The sequence shown here is derived from an EMBL/GenBank/DDBJ whole genome shotgun (WGS) entry which is preliminary data.</text>
</comment>
<reference evidence="2" key="1">
    <citation type="journal article" date="2019" name="bioRxiv">
        <title>The Genome of the Zebra Mussel, Dreissena polymorpha: A Resource for Invasive Species Research.</title>
        <authorList>
            <person name="McCartney M.A."/>
            <person name="Auch B."/>
            <person name="Kono T."/>
            <person name="Mallez S."/>
            <person name="Zhang Y."/>
            <person name="Obille A."/>
            <person name="Becker A."/>
            <person name="Abrahante J.E."/>
            <person name="Garbe J."/>
            <person name="Badalamenti J.P."/>
            <person name="Herman A."/>
            <person name="Mangelson H."/>
            <person name="Liachko I."/>
            <person name="Sullivan S."/>
            <person name="Sone E.D."/>
            <person name="Koren S."/>
            <person name="Silverstein K.A.T."/>
            <person name="Beckman K.B."/>
            <person name="Gohl D.M."/>
        </authorList>
    </citation>
    <scope>NUCLEOTIDE SEQUENCE</scope>
    <source>
        <strain evidence="2">Duluth1</strain>
        <tissue evidence="2">Whole animal</tissue>
    </source>
</reference>
<organism evidence="2 3">
    <name type="scientific">Dreissena polymorpha</name>
    <name type="common">Zebra mussel</name>
    <name type="synonym">Mytilus polymorpha</name>
    <dbReference type="NCBI Taxonomy" id="45954"/>
    <lineage>
        <taxon>Eukaryota</taxon>
        <taxon>Metazoa</taxon>
        <taxon>Spiralia</taxon>
        <taxon>Lophotrochozoa</taxon>
        <taxon>Mollusca</taxon>
        <taxon>Bivalvia</taxon>
        <taxon>Autobranchia</taxon>
        <taxon>Heteroconchia</taxon>
        <taxon>Euheterodonta</taxon>
        <taxon>Imparidentia</taxon>
        <taxon>Neoheterodontei</taxon>
        <taxon>Myida</taxon>
        <taxon>Dreissenoidea</taxon>
        <taxon>Dreissenidae</taxon>
        <taxon>Dreissena</taxon>
    </lineage>
</organism>
<dbReference type="AlphaFoldDB" id="A0A9D4GHS2"/>
<dbReference type="Proteomes" id="UP000828390">
    <property type="component" value="Unassembled WGS sequence"/>
</dbReference>
<evidence type="ECO:0000313" key="3">
    <source>
        <dbReference type="Proteomes" id="UP000828390"/>
    </source>
</evidence>
<reference evidence="2" key="2">
    <citation type="submission" date="2020-11" db="EMBL/GenBank/DDBJ databases">
        <authorList>
            <person name="McCartney M.A."/>
            <person name="Auch B."/>
            <person name="Kono T."/>
            <person name="Mallez S."/>
            <person name="Becker A."/>
            <person name="Gohl D.M."/>
            <person name="Silverstein K.A.T."/>
            <person name="Koren S."/>
            <person name="Bechman K.B."/>
            <person name="Herman A."/>
            <person name="Abrahante J.E."/>
            <person name="Garbe J."/>
        </authorList>
    </citation>
    <scope>NUCLEOTIDE SEQUENCE</scope>
    <source>
        <strain evidence="2">Duluth1</strain>
        <tissue evidence="2">Whole animal</tissue>
    </source>
</reference>
<keyword evidence="3" id="KW-1185">Reference proteome</keyword>
<sequence length="79" mass="8471">MIPDQNPVHYKGSSGGIGAQSEVRKISGSGPRPYQTYEARWKGIDCSSYKAVPEDLGIKGVESVPGIVTTAKWLPPAVR</sequence>
<gene>
    <name evidence="2" type="ORF">DPMN_118848</name>
</gene>
<evidence type="ECO:0000256" key="1">
    <source>
        <dbReference type="SAM" id="MobiDB-lite"/>
    </source>
</evidence>
<feature type="region of interest" description="Disordered" evidence="1">
    <location>
        <begin position="1"/>
        <end position="30"/>
    </location>
</feature>
<name>A0A9D4GHS2_DREPO</name>
<dbReference type="EMBL" id="JAIWYP010000005">
    <property type="protein sequence ID" value="KAH3817315.1"/>
    <property type="molecule type" value="Genomic_DNA"/>
</dbReference>
<evidence type="ECO:0000313" key="2">
    <source>
        <dbReference type="EMBL" id="KAH3817315.1"/>
    </source>
</evidence>
<protein>
    <submittedName>
        <fullName evidence="2">Uncharacterized protein</fullName>
    </submittedName>
</protein>
<proteinExistence type="predicted"/>
<accession>A0A9D4GHS2</accession>